<reference evidence="1" key="1">
    <citation type="submission" date="2020-06" db="EMBL/GenBank/DDBJ databases">
        <title>WGS assembly of Ceratodon purpureus strain R40.</title>
        <authorList>
            <person name="Carey S.B."/>
            <person name="Jenkins J."/>
            <person name="Shu S."/>
            <person name="Lovell J.T."/>
            <person name="Sreedasyam A."/>
            <person name="Maumus F."/>
            <person name="Tiley G.P."/>
            <person name="Fernandez-Pozo N."/>
            <person name="Barry K."/>
            <person name="Chen C."/>
            <person name="Wang M."/>
            <person name="Lipzen A."/>
            <person name="Daum C."/>
            <person name="Saski C.A."/>
            <person name="Payton A.C."/>
            <person name="Mcbreen J.C."/>
            <person name="Conrad R.E."/>
            <person name="Kollar L.M."/>
            <person name="Olsson S."/>
            <person name="Huttunen S."/>
            <person name="Landis J.B."/>
            <person name="Wickett N.J."/>
            <person name="Johnson M.G."/>
            <person name="Rensing S.A."/>
            <person name="Grimwood J."/>
            <person name="Schmutz J."/>
            <person name="Mcdaniel S.F."/>
        </authorList>
    </citation>
    <scope>NUCLEOTIDE SEQUENCE</scope>
    <source>
        <strain evidence="1">R40</strain>
    </source>
</reference>
<sequence>MMALVCSAAFPTIGKIMTLMNATGICQHLNSRSGNRDSKQEGRVFKYNKSVKKTDGVHLNRAELYLSGSSASGKKVLHPASNLKVNQGSEKQTETSAVREVLQIAYNLPKNRALEDYMAPFMSEFSNIQANLILKALCGDDLTDQYI</sequence>
<proteinExistence type="predicted"/>
<gene>
    <name evidence="1" type="ORF">KC19_VG092700</name>
</gene>
<protein>
    <submittedName>
        <fullName evidence="1">Uncharacterized protein</fullName>
    </submittedName>
</protein>
<evidence type="ECO:0000313" key="1">
    <source>
        <dbReference type="EMBL" id="KAG0572410.1"/>
    </source>
</evidence>
<comment type="caution">
    <text evidence="1">The sequence shown here is derived from an EMBL/GenBank/DDBJ whole genome shotgun (WGS) entry which is preliminary data.</text>
</comment>
<dbReference type="Proteomes" id="UP000822688">
    <property type="component" value="Chromosome V"/>
</dbReference>
<evidence type="ECO:0000313" key="2">
    <source>
        <dbReference type="Proteomes" id="UP000822688"/>
    </source>
</evidence>
<dbReference type="EMBL" id="CM026426">
    <property type="protein sequence ID" value="KAG0572410.1"/>
    <property type="molecule type" value="Genomic_DNA"/>
</dbReference>
<organism evidence="1 2">
    <name type="scientific">Ceratodon purpureus</name>
    <name type="common">Fire moss</name>
    <name type="synonym">Dicranum purpureum</name>
    <dbReference type="NCBI Taxonomy" id="3225"/>
    <lineage>
        <taxon>Eukaryota</taxon>
        <taxon>Viridiplantae</taxon>
        <taxon>Streptophyta</taxon>
        <taxon>Embryophyta</taxon>
        <taxon>Bryophyta</taxon>
        <taxon>Bryophytina</taxon>
        <taxon>Bryopsida</taxon>
        <taxon>Dicranidae</taxon>
        <taxon>Pseudoditrichales</taxon>
        <taxon>Ditrichaceae</taxon>
        <taxon>Ceratodon</taxon>
    </lineage>
</organism>
<accession>A0A8T0HNB9</accession>
<name>A0A8T0HNB9_CERPU</name>
<keyword evidence="2" id="KW-1185">Reference proteome</keyword>
<dbReference type="AlphaFoldDB" id="A0A8T0HNB9"/>